<feature type="non-terminal residue" evidence="4">
    <location>
        <position position="195"/>
    </location>
</feature>
<evidence type="ECO:0000313" key="4">
    <source>
        <dbReference type="EMBL" id="SVC15015.1"/>
    </source>
</evidence>
<dbReference type="GO" id="GO:0043952">
    <property type="term" value="P:protein transport by the Sec complex"/>
    <property type="evidence" value="ECO:0007669"/>
    <property type="project" value="TreeGrafter"/>
</dbReference>
<dbReference type="AlphaFoldDB" id="A0A382JTM3"/>
<feature type="domain" description="SecA family profile" evidence="3">
    <location>
        <begin position="2"/>
        <end position="195"/>
    </location>
</feature>
<keyword evidence="1" id="KW-0653">Protein transport</keyword>
<dbReference type="PANTHER" id="PTHR30612:SF0">
    <property type="entry name" value="CHLOROPLAST PROTEIN-TRANSPORTING ATPASE"/>
    <property type="match status" value="1"/>
</dbReference>
<dbReference type="SMART" id="SM00957">
    <property type="entry name" value="SecA_DEAD"/>
    <property type="match status" value="1"/>
</dbReference>
<dbReference type="InterPro" id="IPR000185">
    <property type="entry name" value="SecA"/>
</dbReference>
<keyword evidence="1" id="KW-0813">Transport</keyword>
<dbReference type="GO" id="GO:0005886">
    <property type="term" value="C:plasma membrane"/>
    <property type="evidence" value="ECO:0007669"/>
    <property type="project" value="TreeGrafter"/>
</dbReference>
<dbReference type="InterPro" id="IPR027417">
    <property type="entry name" value="P-loop_NTPase"/>
</dbReference>
<evidence type="ECO:0000256" key="2">
    <source>
        <dbReference type="ARBA" id="ARBA00023010"/>
    </source>
</evidence>
<dbReference type="PROSITE" id="PS51196">
    <property type="entry name" value="SECA_MOTOR_DEAD"/>
    <property type="match status" value="1"/>
</dbReference>
<name>A0A382JTM3_9ZZZZ</name>
<protein>
    <recommendedName>
        <fullName evidence="3">SecA family profile domain-containing protein</fullName>
    </recommendedName>
</protein>
<dbReference type="GO" id="GO:0031522">
    <property type="term" value="C:cell envelope Sec protein transport complex"/>
    <property type="evidence" value="ECO:0007669"/>
    <property type="project" value="TreeGrafter"/>
</dbReference>
<dbReference type="Pfam" id="PF07517">
    <property type="entry name" value="SecA_DEAD"/>
    <property type="match status" value="1"/>
</dbReference>
<organism evidence="4">
    <name type="scientific">marine metagenome</name>
    <dbReference type="NCBI Taxonomy" id="408172"/>
    <lineage>
        <taxon>unclassified sequences</taxon>
        <taxon>metagenomes</taxon>
        <taxon>ecological metagenomes</taxon>
    </lineage>
</organism>
<dbReference type="InterPro" id="IPR014018">
    <property type="entry name" value="SecA_motor_DEAD"/>
</dbReference>
<dbReference type="Gene3D" id="3.40.50.300">
    <property type="entry name" value="P-loop containing nucleotide triphosphate hydrolases"/>
    <property type="match status" value="1"/>
</dbReference>
<dbReference type="GO" id="GO:0017038">
    <property type="term" value="P:protein import"/>
    <property type="evidence" value="ECO:0007669"/>
    <property type="project" value="InterPro"/>
</dbReference>
<dbReference type="EMBL" id="UINC01076138">
    <property type="protein sequence ID" value="SVC15015.1"/>
    <property type="molecule type" value="Genomic_DNA"/>
</dbReference>
<evidence type="ECO:0000259" key="3">
    <source>
        <dbReference type="PROSITE" id="PS51196"/>
    </source>
</evidence>
<dbReference type="GO" id="GO:0005524">
    <property type="term" value="F:ATP binding"/>
    <property type="evidence" value="ECO:0007669"/>
    <property type="project" value="InterPro"/>
</dbReference>
<dbReference type="InterPro" id="IPR011115">
    <property type="entry name" value="SecA_DEAD"/>
</dbReference>
<accession>A0A382JTM3</accession>
<gene>
    <name evidence="4" type="ORF">METZ01_LOCUS267869</name>
</gene>
<dbReference type="GO" id="GO:0005829">
    <property type="term" value="C:cytosol"/>
    <property type="evidence" value="ECO:0007669"/>
    <property type="project" value="TreeGrafter"/>
</dbReference>
<dbReference type="SUPFAM" id="SSF52540">
    <property type="entry name" value="P-loop containing nucleoside triphosphate hydrolases"/>
    <property type="match status" value="1"/>
</dbReference>
<dbReference type="GO" id="GO:0006886">
    <property type="term" value="P:intracellular protein transport"/>
    <property type="evidence" value="ECO:0007669"/>
    <property type="project" value="InterPro"/>
</dbReference>
<dbReference type="PANTHER" id="PTHR30612">
    <property type="entry name" value="SECA INNER MEMBRANE COMPONENT OF SEC PROTEIN SECRETION SYSTEM"/>
    <property type="match status" value="1"/>
</dbReference>
<dbReference type="PRINTS" id="PR00906">
    <property type="entry name" value="SECA"/>
</dbReference>
<dbReference type="CDD" id="cd17928">
    <property type="entry name" value="DEXDc_SecA"/>
    <property type="match status" value="1"/>
</dbReference>
<reference evidence="4" key="1">
    <citation type="submission" date="2018-05" db="EMBL/GenBank/DDBJ databases">
        <authorList>
            <person name="Lanie J.A."/>
            <person name="Ng W.-L."/>
            <person name="Kazmierczak K.M."/>
            <person name="Andrzejewski T.M."/>
            <person name="Davidsen T.M."/>
            <person name="Wayne K.J."/>
            <person name="Tettelin H."/>
            <person name="Glass J.I."/>
            <person name="Rusch D."/>
            <person name="Podicherti R."/>
            <person name="Tsui H.-C.T."/>
            <person name="Winkler M.E."/>
        </authorList>
    </citation>
    <scope>NUCLEOTIDE SEQUENCE</scope>
</reference>
<evidence type="ECO:0000256" key="1">
    <source>
        <dbReference type="ARBA" id="ARBA00022927"/>
    </source>
</evidence>
<dbReference type="GO" id="GO:0006605">
    <property type="term" value="P:protein targeting"/>
    <property type="evidence" value="ECO:0007669"/>
    <property type="project" value="InterPro"/>
</dbReference>
<proteinExistence type="predicted"/>
<keyword evidence="2" id="KW-0811">Translocation</keyword>
<sequence>MLKQIANLFGGSNEGSIKKLQPLVEKINSKELSLTTIPTEKLADKSNDLKSKLLDGQSIDDEIIADAFALVRETAKRTLNQRHFDVQLMGGAVLHEGKIAEMKTGEGKTLVSTLAAYLNAIKGEGVHIVTVNDYLAKRDAQWMGAIYRTLGLSVGVLQHDASYIYIGQDDDLESATRKDAYQCDITYGTNNEFGF</sequence>